<feature type="coiled-coil region" evidence="14">
    <location>
        <begin position="2009"/>
        <end position="2036"/>
    </location>
</feature>
<reference evidence="18" key="1">
    <citation type="submission" date="2023-07" db="EMBL/GenBank/DDBJ databases">
        <authorList>
            <consortium name="CYATHOMIX"/>
        </authorList>
    </citation>
    <scope>NUCLEOTIDE SEQUENCE</scope>
    <source>
        <strain evidence="18">N/A</strain>
    </source>
</reference>
<comment type="similarity">
    <text evidence="2">Belongs to the spectrin family.</text>
</comment>
<dbReference type="SUPFAM" id="SSF47473">
    <property type="entry name" value="EF-hand"/>
    <property type="match status" value="1"/>
</dbReference>
<evidence type="ECO:0000256" key="8">
    <source>
        <dbReference type="ARBA" id="ARBA00022737"/>
    </source>
</evidence>
<dbReference type="InterPro" id="IPR036028">
    <property type="entry name" value="SH3-like_dom_sf"/>
</dbReference>
<dbReference type="Gene3D" id="1.10.238.10">
    <property type="entry name" value="EF-hand"/>
    <property type="match status" value="2"/>
</dbReference>
<dbReference type="GO" id="GO:0042062">
    <property type="term" value="P:long-term strengthening of neuromuscular junction"/>
    <property type="evidence" value="ECO:0007669"/>
    <property type="project" value="UniProtKB-ARBA"/>
</dbReference>
<dbReference type="FunFam" id="1.20.58.60:FF:000258">
    <property type="entry name" value="Spectrin alpha chain"/>
    <property type="match status" value="1"/>
</dbReference>
<dbReference type="SMART" id="SM01184">
    <property type="entry name" value="efhand_Ca_insen"/>
    <property type="match status" value="1"/>
</dbReference>
<dbReference type="SUPFAM" id="SSF50044">
    <property type="entry name" value="SH3-domain"/>
    <property type="match status" value="1"/>
</dbReference>
<keyword evidence="11" id="KW-0009">Actin-binding</keyword>
<evidence type="ECO:0000256" key="1">
    <source>
        <dbReference type="ARBA" id="ARBA00004245"/>
    </source>
</evidence>
<dbReference type="PRINTS" id="PR00452">
    <property type="entry name" value="SH3DOMAIN"/>
</dbReference>
<protein>
    <recommendedName>
        <fullName evidence="20">Spectrin alpha chain</fullName>
    </recommendedName>
</protein>
<evidence type="ECO:0000256" key="3">
    <source>
        <dbReference type="ARBA" id="ARBA00022443"/>
    </source>
</evidence>
<dbReference type="GO" id="GO:0005856">
    <property type="term" value="C:cytoskeleton"/>
    <property type="evidence" value="ECO:0007669"/>
    <property type="project" value="UniProtKB-SubCell"/>
</dbReference>
<keyword evidence="14" id="KW-0175">Coiled coil</keyword>
<evidence type="ECO:0000259" key="17">
    <source>
        <dbReference type="PROSITE" id="PS50222"/>
    </source>
</evidence>
<dbReference type="GO" id="GO:0003779">
    <property type="term" value="F:actin binding"/>
    <property type="evidence" value="ECO:0007669"/>
    <property type="project" value="UniProtKB-KW"/>
</dbReference>
<dbReference type="GO" id="GO:0005509">
    <property type="term" value="F:calcium ion binding"/>
    <property type="evidence" value="ECO:0007669"/>
    <property type="project" value="InterPro"/>
</dbReference>
<name>A0AA36GVS2_CYLNA</name>
<dbReference type="InterPro" id="IPR002048">
    <property type="entry name" value="EF_hand_dom"/>
</dbReference>
<dbReference type="Pfam" id="PF13499">
    <property type="entry name" value="EF-hand_7"/>
    <property type="match status" value="1"/>
</dbReference>
<dbReference type="Pfam" id="PF00018">
    <property type="entry name" value="SH3_1"/>
    <property type="match status" value="1"/>
</dbReference>
<dbReference type="SUPFAM" id="SSF46966">
    <property type="entry name" value="Spectrin repeat"/>
    <property type="match status" value="17"/>
</dbReference>
<gene>
    <name evidence="18" type="ORF">CYNAS_LOCUS11201</name>
</gene>
<organism evidence="18 19">
    <name type="scientific">Cylicocyclus nassatus</name>
    <name type="common">Nematode worm</name>
    <dbReference type="NCBI Taxonomy" id="53992"/>
    <lineage>
        <taxon>Eukaryota</taxon>
        <taxon>Metazoa</taxon>
        <taxon>Ecdysozoa</taxon>
        <taxon>Nematoda</taxon>
        <taxon>Chromadorea</taxon>
        <taxon>Rhabditida</taxon>
        <taxon>Rhabditina</taxon>
        <taxon>Rhabditomorpha</taxon>
        <taxon>Strongyloidea</taxon>
        <taxon>Strongylidae</taxon>
        <taxon>Cylicocyclus</taxon>
    </lineage>
</organism>
<accession>A0AA36GVS2</accession>
<comment type="caution">
    <text evidence="18">The sequence shown here is derived from an EMBL/GenBank/DDBJ whole genome shotgun (WGS) entry which is preliminary data.</text>
</comment>
<dbReference type="CDD" id="cd11808">
    <property type="entry name" value="SH3_Alpha_Spectrin"/>
    <property type="match status" value="1"/>
</dbReference>
<keyword evidence="6" id="KW-0597">Phosphoprotein</keyword>
<dbReference type="GO" id="GO:0016328">
    <property type="term" value="C:lateral plasma membrane"/>
    <property type="evidence" value="ECO:0007669"/>
    <property type="project" value="UniProtKB-ARBA"/>
</dbReference>
<dbReference type="PROSITE" id="PS50002">
    <property type="entry name" value="SH3"/>
    <property type="match status" value="1"/>
</dbReference>
<dbReference type="FunFam" id="1.20.58.60:FF:000013">
    <property type="entry name" value="Spectrin alpha chain, non-erythrocytic 1"/>
    <property type="match status" value="1"/>
</dbReference>
<feature type="coiled-coil region" evidence="14">
    <location>
        <begin position="1162"/>
        <end position="1196"/>
    </location>
</feature>
<keyword evidence="10" id="KW-0112">Calmodulin-binding</keyword>
<feature type="coiled-coil region" evidence="14">
    <location>
        <begin position="804"/>
        <end position="831"/>
    </location>
</feature>
<evidence type="ECO:0000256" key="6">
    <source>
        <dbReference type="ARBA" id="ARBA00022553"/>
    </source>
</evidence>
<dbReference type="InterPro" id="IPR011992">
    <property type="entry name" value="EF-hand-dom_pair"/>
</dbReference>
<evidence type="ECO:0000313" key="18">
    <source>
        <dbReference type="EMBL" id="CAJ0599218.1"/>
    </source>
</evidence>
<feature type="coiled-coil region" evidence="14">
    <location>
        <begin position="351"/>
        <end position="420"/>
    </location>
</feature>
<feature type="compositionally biased region" description="Basic and acidic residues" evidence="15">
    <location>
        <begin position="1696"/>
        <end position="1713"/>
    </location>
</feature>
<dbReference type="InterPro" id="IPR001452">
    <property type="entry name" value="SH3_domain"/>
</dbReference>
<dbReference type="Pfam" id="PF00435">
    <property type="entry name" value="Spectrin"/>
    <property type="match status" value="19"/>
</dbReference>
<evidence type="ECO:0000256" key="10">
    <source>
        <dbReference type="ARBA" id="ARBA00022860"/>
    </source>
</evidence>
<evidence type="ECO:0000256" key="12">
    <source>
        <dbReference type="ARBA" id="ARBA00023212"/>
    </source>
</evidence>
<feature type="domain" description="SH3" evidence="16">
    <location>
        <begin position="912"/>
        <end position="971"/>
    </location>
</feature>
<dbReference type="GO" id="GO:0045169">
    <property type="term" value="C:fusome"/>
    <property type="evidence" value="ECO:0007669"/>
    <property type="project" value="UniProtKB-ARBA"/>
</dbReference>
<dbReference type="FunFam" id="1.10.238.10:FF:000020">
    <property type="entry name" value="spectrin alpha chain, non-erythrocytic 1"/>
    <property type="match status" value="1"/>
</dbReference>
<evidence type="ECO:0000256" key="13">
    <source>
        <dbReference type="PROSITE-ProRule" id="PRU00192"/>
    </source>
</evidence>
<dbReference type="CDD" id="cd00051">
    <property type="entry name" value="EFh"/>
    <property type="match status" value="1"/>
</dbReference>
<comment type="subcellular location">
    <subcellularLocation>
        <location evidence="1">Cytoplasm</location>
        <location evidence="1">Cytoskeleton</location>
    </subcellularLocation>
</comment>
<dbReference type="Proteomes" id="UP001176961">
    <property type="component" value="Unassembled WGS sequence"/>
</dbReference>
<dbReference type="GO" id="GO:0005516">
    <property type="term" value="F:calmodulin binding"/>
    <property type="evidence" value="ECO:0007669"/>
    <property type="project" value="UniProtKB-KW"/>
</dbReference>
<evidence type="ECO:0000256" key="15">
    <source>
        <dbReference type="SAM" id="MobiDB-lite"/>
    </source>
</evidence>
<dbReference type="FunFam" id="1.20.58.60:FF:000007">
    <property type="entry name" value="Spectrin alpha chain non-erythrocytic 1"/>
    <property type="match status" value="1"/>
</dbReference>
<keyword evidence="19" id="KW-1185">Reference proteome</keyword>
<keyword evidence="8" id="KW-0677">Repeat</keyword>
<evidence type="ECO:0008006" key="20">
    <source>
        <dbReference type="Google" id="ProtNLM"/>
    </source>
</evidence>
<keyword evidence="4" id="KW-0117">Actin capping</keyword>
<feature type="coiled-coil region" evidence="14">
    <location>
        <begin position="1048"/>
        <end position="1075"/>
    </location>
</feature>
<feature type="coiled-coil region" evidence="14">
    <location>
        <begin position="1827"/>
        <end position="1854"/>
    </location>
</feature>
<keyword evidence="7" id="KW-0479">Metal-binding</keyword>
<dbReference type="PANTHER" id="PTHR11915">
    <property type="entry name" value="SPECTRIN/FILAMIN RELATED CYTOSKELETAL PROTEIN"/>
    <property type="match status" value="1"/>
</dbReference>
<dbReference type="InterPro" id="IPR002017">
    <property type="entry name" value="Spectrin_repeat"/>
</dbReference>
<dbReference type="GO" id="GO:0007026">
    <property type="term" value="P:negative regulation of microtubule depolymerization"/>
    <property type="evidence" value="ECO:0007669"/>
    <property type="project" value="UniProtKB-ARBA"/>
</dbReference>
<dbReference type="Pfam" id="PF08726">
    <property type="entry name" value="EFhand_Ca_insen"/>
    <property type="match status" value="1"/>
</dbReference>
<evidence type="ECO:0000256" key="5">
    <source>
        <dbReference type="ARBA" id="ARBA00022490"/>
    </source>
</evidence>
<dbReference type="SMART" id="SM00150">
    <property type="entry name" value="SPEC"/>
    <property type="match status" value="19"/>
</dbReference>
<proteinExistence type="inferred from homology"/>
<evidence type="ECO:0000313" key="19">
    <source>
        <dbReference type="Proteomes" id="UP001176961"/>
    </source>
</evidence>
<dbReference type="EMBL" id="CATQJL010000223">
    <property type="protein sequence ID" value="CAJ0599218.1"/>
    <property type="molecule type" value="Genomic_DNA"/>
</dbReference>
<dbReference type="FunFam" id="2.30.30.40:FF:000154">
    <property type="entry name" value="Alpha spectrin, isoform C"/>
    <property type="match status" value="1"/>
</dbReference>
<dbReference type="InterPro" id="IPR018159">
    <property type="entry name" value="Spectrin/alpha-actinin"/>
</dbReference>
<keyword evidence="12" id="KW-0206">Cytoskeleton</keyword>
<dbReference type="PROSITE" id="PS50222">
    <property type="entry name" value="EF_HAND_2"/>
    <property type="match status" value="2"/>
</dbReference>
<evidence type="ECO:0000256" key="11">
    <source>
        <dbReference type="ARBA" id="ARBA00023203"/>
    </source>
</evidence>
<keyword evidence="9" id="KW-0106">Calcium</keyword>
<evidence type="ECO:0000259" key="16">
    <source>
        <dbReference type="PROSITE" id="PS50002"/>
    </source>
</evidence>
<sequence>MSDVETDTKIAPEIISPAKTLETAEDIERCRQEVLGHYTQFQERAKIKKGRLEEARRYQYFKRDAYELEIWILEKLQWTQEGSYESTANLQAKLKKHDTLKAEVRAHAKLIDDLDKTGNGMIELGHFASEEAWVNATDMDMDSMNSEQIQELQRRFERFSKNLQNHFYLINEINEEADKLVGAGHTEHERIYKKRDEVNETWHRLNTLVATKKEFLFGAQLLQNFSKDVDDTMALIAEKVTALSSDDYGRDLTSVLALQGKHKGIERDLTILEGKLYQLDKESTHLSAAHPDRTQAIGAKIGEAKEHWEALIKKARIRKDGLDRSLQLHRFLVDYENLCSWVNDMKTMISADELAEDVTGAEALLDRLQEYKREIEVMEDSFKQIVLCGQALLSLGTPRNDEIRQKLEQLESEKVALRALWEKRQNLYQQCLDLQLFYRDTEQAEIWMERQEASLANENFGDSLDDIDSLIKMHESFEKSLGKHYAADDVSRRRHDLLNRRRRLMERSADRARKLQDNYKKLTFSSDCDELVCWIKEKLQIAKDESYFDPTNIRGKLQKHKNFEQELNTNRDRLSEINSVGAQLIENCHPGADDVRRRLRDVDELWNELVDATNKKAVTLREACEEQQFNRNVAEVELWLSEIEGHLAHRDYGKDLFSVLNLQKKVALLESDYLAHQDRLDDIKALATKFADDKHFNTPAILSKQEGLLARYESLRGPLEERKNKLAESLQGNQLLSDIEDELSWIREKEQLVGAGNRGCDLTGVQRLIGKHQEMITEIADHEYQTDNVSKTAENMIQKGHFLATEARDKLAELRENWKNLKAKAEQRTEELNYSLQAHQYLADANEAEAWMAEKEPVVGSTVYGKDEDSAEALLKKHQALMFDLDAFKMTIHNLKKQASQCKGHEYLVEKLVQQCVLALYDYEEKSPREISMKKGDVLTLLNAANNDWWKVEINDRQGFVPAAYVRRIEPGTGHSGQQQVNFIGGKQDDIEDKYRRLMMLGEMRKRKLEDTCKAYQLLREARDLAEWIKSKEAVAAQEGIVTDLEQVEMMQKNFDDFKDELKAKEIRLQEMNQIATTLTSVEQTETAVRIRQQIDDLNVRWRSIEEQTEQREQQLASVHEVQRFHRDIDEAKDWIREKDVALDSDDFGRDLRSVQALRRKHEGIERDLAALGDSIKDLEEKANRLRQSHPEAAEQVYDLQCKLNKQWNRLTAKANNRKEKLLESYDYQRFLTDSRDLMQWISSMKRLVSSQELGDDVTGAEALLERHQEYRTEIDYHKATFQAFEQFGDQLLNNNHHASEDIANRLSDVNFARQELEDAWIGRRNVLDQCLELQLFYRDCEQIEVWMSARENFLAQEDPTGGNVESLVRKHEDFDKTVISQQEKIAELQQFASRLINNDHYEKDAVVRKLHMILERWEHLKSALTEKRGKLREYQSLEQFSCDADEIENWITEKLQVAQEQDYRDSTNIQQTLQKQQLFDAELAANADRIARLVLVGKNLINTGTCAGGEDALCARLNALEEQWQLLIRTSTEKSCRLKKVAEQKNFTLAIKELEIWLKEVETHLQSDDYGKDLTSSENLIKKHSLLQADISDRHNLLEELKHHAYQLENEELVGKQVSERLRIILNRYEQIKTLAADRQVKLNKRLNIYQFFRDLSEEESWISEKKILVSSDDYGRDLPGVQNLRRRHRRLENELASHEPHMHQLRQKGEELSDSESVDEEIKKRMAEMERSWKEISDLASGRRQKLLDSEEFHEFMCKLEEEEAWMKEKKQVLESDNYGNDIASVQGLLKKHSNFEVELQHHKENFDKLICEGQQLIDSGNHHGKEVKDRCDQLSNRLRDIENMAEQRLQRLSSNSTFLQFMWKCDVVESWIAEKQKQVLFDDCGRDLLSVQLILTKIGTLDASLNAFKLEGIQKIMELKDQLVGSNHHDALAIQKRYAGVISQWHQLVSQLDKRRQKLNQMLEKFKLVEELYLAFAKKASNFNSWFENVEEDLTDPVRCSSLEEIQALRQAHAEFQRSLSSAEEELRSLKALDRKIKLHSGDSNPYTWFTIDTLEGSWHHLKRVVKEREVELQKEKARQEQNDSWRLDFANQADKFYGCLAGTRQEMLEAGGTLEEQLEILKRKGGEIKANKAQLLQIEEKGALLEKNLIFDIRYTEHSTVGLSHAWEQLHRLVMKMQHSLEQQIQAKNRSGLSEEVLREFSMMFKHFDKENSGRLDHQRFKSCLRALGYDLPMVDEGKPEPEFDRILDIVDSNRDGYVTLQDYMAFMISKETDNIQSREEIETAFRALSKDFRPYVTAEELYANLPTNQAKYCVERMKPYLEASSSHTIQGGLDYDQFVHDVFKG</sequence>
<keyword evidence="5" id="KW-0963">Cytoplasm</keyword>
<dbReference type="FunFam" id="1.20.58.60:FF:000020">
    <property type="entry name" value="Spectrin alpha chain, non-erythrocytic 1"/>
    <property type="match status" value="3"/>
</dbReference>
<evidence type="ECO:0000256" key="7">
    <source>
        <dbReference type="ARBA" id="ARBA00022723"/>
    </source>
</evidence>
<evidence type="ECO:0000256" key="9">
    <source>
        <dbReference type="ARBA" id="ARBA00022837"/>
    </source>
</evidence>
<dbReference type="PROSITE" id="PS00018">
    <property type="entry name" value="EF_HAND_1"/>
    <property type="match status" value="1"/>
</dbReference>
<feature type="domain" description="EF-hand" evidence="17">
    <location>
        <begin position="2243"/>
        <end position="2278"/>
    </location>
</feature>
<dbReference type="GO" id="GO:0051693">
    <property type="term" value="P:actin filament capping"/>
    <property type="evidence" value="ECO:0007669"/>
    <property type="project" value="UniProtKB-KW"/>
</dbReference>
<dbReference type="InterPro" id="IPR018247">
    <property type="entry name" value="EF_Hand_1_Ca_BS"/>
</dbReference>
<dbReference type="InterPro" id="IPR014837">
    <property type="entry name" value="EF-hand_Ca_insen"/>
</dbReference>
<dbReference type="Gene3D" id="1.20.58.60">
    <property type="match status" value="18"/>
</dbReference>
<evidence type="ECO:0000256" key="4">
    <source>
        <dbReference type="ARBA" id="ARBA00022467"/>
    </source>
</evidence>
<dbReference type="FunFam" id="1.20.58.60:FF:000017">
    <property type="entry name" value="Spectrin alpha chain, non-erythrocytic 1"/>
    <property type="match status" value="1"/>
</dbReference>
<dbReference type="GO" id="GO:0008017">
    <property type="term" value="F:microtubule binding"/>
    <property type="evidence" value="ECO:0007669"/>
    <property type="project" value="UniProtKB-ARBA"/>
</dbReference>
<evidence type="ECO:0000256" key="2">
    <source>
        <dbReference type="ARBA" id="ARBA00006826"/>
    </source>
</evidence>
<dbReference type="SMART" id="SM00054">
    <property type="entry name" value="EFh"/>
    <property type="match status" value="2"/>
</dbReference>
<dbReference type="PRINTS" id="PR01887">
    <property type="entry name" value="SPECTRNALPHA"/>
</dbReference>
<keyword evidence="3 13" id="KW-0728">SH3 domain</keyword>
<dbReference type="InterPro" id="IPR035825">
    <property type="entry name" value="Alpha_Spectrin_SH3"/>
</dbReference>
<dbReference type="Gene3D" id="2.30.30.40">
    <property type="entry name" value="SH3 Domains"/>
    <property type="match status" value="1"/>
</dbReference>
<dbReference type="CDD" id="cd00176">
    <property type="entry name" value="SPEC"/>
    <property type="match status" value="12"/>
</dbReference>
<evidence type="ECO:0000256" key="14">
    <source>
        <dbReference type="SAM" id="Coils"/>
    </source>
</evidence>
<feature type="region of interest" description="Disordered" evidence="15">
    <location>
        <begin position="1696"/>
        <end position="1720"/>
    </location>
</feature>
<dbReference type="SMART" id="SM00326">
    <property type="entry name" value="SH3"/>
    <property type="match status" value="1"/>
</dbReference>
<feature type="domain" description="EF-hand" evidence="17">
    <location>
        <begin position="2200"/>
        <end position="2235"/>
    </location>
</feature>